<organism evidence="1 2">
    <name type="scientific">Pyropia yezoensis</name>
    <name type="common">Susabi-nori</name>
    <name type="synonym">Porphyra yezoensis</name>
    <dbReference type="NCBI Taxonomy" id="2788"/>
    <lineage>
        <taxon>Eukaryota</taxon>
        <taxon>Rhodophyta</taxon>
        <taxon>Bangiophyceae</taxon>
        <taxon>Bangiales</taxon>
        <taxon>Bangiaceae</taxon>
        <taxon>Pyropia</taxon>
    </lineage>
</organism>
<evidence type="ECO:0000313" key="2">
    <source>
        <dbReference type="Proteomes" id="UP000798662"/>
    </source>
</evidence>
<evidence type="ECO:0000313" key="1">
    <source>
        <dbReference type="EMBL" id="KAK1862269.1"/>
    </source>
</evidence>
<reference evidence="1" key="1">
    <citation type="submission" date="2019-11" db="EMBL/GenBank/DDBJ databases">
        <title>Nori genome reveals adaptations in red seaweeds to the harsh intertidal environment.</title>
        <authorList>
            <person name="Wang D."/>
            <person name="Mao Y."/>
        </authorList>
    </citation>
    <scope>NUCLEOTIDE SEQUENCE</scope>
    <source>
        <tissue evidence="1">Gametophyte</tissue>
    </source>
</reference>
<sequence length="225" mass="23438">MAAALLLLAAAAPRAGAAATRLRALTPAAETAGGAGADAGAAGPPAGDPAVAAKLLSSTSLSSYSLASLSDAVVLAFRNSYKDLGVSMGQLMDAETAGNLAEYEATFNEQRILSLSMVSTIAQYRTIMQSLHTSGRCLDFGRRELQPATAATRPRAVPTTGRQDTVVPCFFEDQYTELEPTADDAWTAWCKEFLFFGAGCVEFCCTAEMAGSAVCNTADDPDRCT</sequence>
<proteinExistence type="predicted"/>
<accession>A0ACC3BX38</accession>
<dbReference type="Proteomes" id="UP000798662">
    <property type="component" value="Chromosome 1"/>
</dbReference>
<protein>
    <submittedName>
        <fullName evidence="1">Uncharacterized protein</fullName>
    </submittedName>
</protein>
<gene>
    <name evidence="1" type="ORF">I4F81_004843</name>
</gene>
<dbReference type="EMBL" id="CM020618">
    <property type="protein sequence ID" value="KAK1862269.1"/>
    <property type="molecule type" value="Genomic_DNA"/>
</dbReference>
<name>A0ACC3BX38_PYRYE</name>
<comment type="caution">
    <text evidence="1">The sequence shown here is derived from an EMBL/GenBank/DDBJ whole genome shotgun (WGS) entry which is preliminary data.</text>
</comment>
<keyword evidence="2" id="KW-1185">Reference proteome</keyword>